<sequence length="105" mass="12777">MAMKIFWTAFAKRELRNIFDYYKIKASPKIAQNLIIEIVEKTNALDFQSKIGQKEELLSDRKENFRYLVSKNYKIIYWINEEKNRIEIVDIFDTRQNPLKIEREK</sequence>
<evidence type="ECO:0000256" key="1">
    <source>
        <dbReference type="ARBA" id="ARBA00022649"/>
    </source>
</evidence>
<name>A0A1H6IUA9_9FLAO</name>
<dbReference type="Pfam" id="PF05016">
    <property type="entry name" value="ParE_toxin"/>
    <property type="match status" value="1"/>
</dbReference>
<dbReference type="InterPro" id="IPR035093">
    <property type="entry name" value="RelE/ParE_toxin_dom_sf"/>
</dbReference>
<evidence type="ECO:0000313" key="2">
    <source>
        <dbReference type="EMBL" id="SEH52576.1"/>
    </source>
</evidence>
<dbReference type="Gene3D" id="3.30.2310.20">
    <property type="entry name" value="RelE-like"/>
    <property type="match status" value="1"/>
</dbReference>
<dbReference type="AlphaFoldDB" id="A0A1H6IUA9"/>
<reference evidence="3" key="1">
    <citation type="submission" date="2016-10" db="EMBL/GenBank/DDBJ databases">
        <authorList>
            <person name="Varghese N."/>
            <person name="Submissions S."/>
        </authorList>
    </citation>
    <scope>NUCLEOTIDE SEQUENCE [LARGE SCALE GENOMIC DNA]</scope>
    <source>
        <strain evidence="3">DSM 19326</strain>
    </source>
</reference>
<proteinExistence type="predicted"/>
<dbReference type="EMBL" id="FNWX01000009">
    <property type="protein sequence ID" value="SEH52576.1"/>
    <property type="molecule type" value="Genomic_DNA"/>
</dbReference>
<dbReference type="InterPro" id="IPR007712">
    <property type="entry name" value="RelE/ParE_toxin"/>
</dbReference>
<dbReference type="STRING" id="420404.SAMN05421793_10965"/>
<keyword evidence="3" id="KW-1185">Reference proteome</keyword>
<dbReference type="SUPFAM" id="SSF143011">
    <property type="entry name" value="RelE-like"/>
    <property type="match status" value="1"/>
</dbReference>
<accession>A0A1H6IUA9</accession>
<protein>
    <submittedName>
        <fullName evidence="2">Plasmid stabilization system protein ParE</fullName>
    </submittedName>
</protein>
<keyword evidence="1" id="KW-1277">Toxin-antitoxin system</keyword>
<organism evidence="2 3">
    <name type="scientific">Epilithonimonas hominis</name>
    <dbReference type="NCBI Taxonomy" id="420404"/>
    <lineage>
        <taxon>Bacteria</taxon>
        <taxon>Pseudomonadati</taxon>
        <taxon>Bacteroidota</taxon>
        <taxon>Flavobacteriia</taxon>
        <taxon>Flavobacteriales</taxon>
        <taxon>Weeksellaceae</taxon>
        <taxon>Chryseobacterium group</taxon>
        <taxon>Epilithonimonas</taxon>
    </lineage>
</organism>
<dbReference type="Proteomes" id="UP000198555">
    <property type="component" value="Unassembled WGS sequence"/>
</dbReference>
<evidence type="ECO:0000313" key="3">
    <source>
        <dbReference type="Proteomes" id="UP000198555"/>
    </source>
</evidence>
<gene>
    <name evidence="2" type="ORF">SAMN05421793_10965</name>
</gene>